<dbReference type="EMBL" id="CAFBPQ010000054">
    <property type="protein sequence ID" value="CAB5030835.1"/>
    <property type="molecule type" value="Genomic_DNA"/>
</dbReference>
<protein>
    <submittedName>
        <fullName evidence="4">Unannotated protein</fullName>
    </submittedName>
</protein>
<dbReference type="EMBL" id="CAFBOF010000019">
    <property type="protein sequence ID" value="CAB4978737.1"/>
    <property type="molecule type" value="Genomic_DNA"/>
</dbReference>
<dbReference type="GO" id="GO:0070043">
    <property type="term" value="F:rRNA (guanine-N7-)-methyltransferase activity"/>
    <property type="evidence" value="ECO:0007669"/>
    <property type="project" value="TreeGrafter"/>
</dbReference>
<keyword evidence="2" id="KW-0698">rRNA processing</keyword>
<evidence type="ECO:0000256" key="2">
    <source>
        <dbReference type="ARBA" id="ARBA00022552"/>
    </source>
</evidence>
<dbReference type="InterPro" id="IPR003682">
    <property type="entry name" value="rRNA_ssu_MeTfrase_G"/>
</dbReference>
<dbReference type="Pfam" id="PF02527">
    <property type="entry name" value="GidB"/>
    <property type="match status" value="1"/>
</dbReference>
<dbReference type="SUPFAM" id="SSF53335">
    <property type="entry name" value="S-adenosyl-L-methionine-dependent methyltransferases"/>
    <property type="match status" value="1"/>
</dbReference>
<dbReference type="GO" id="GO:0005829">
    <property type="term" value="C:cytosol"/>
    <property type="evidence" value="ECO:0007669"/>
    <property type="project" value="TreeGrafter"/>
</dbReference>
<dbReference type="EMBL" id="CAFBMM010000060">
    <property type="protein sequence ID" value="CAB4911255.1"/>
    <property type="molecule type" value="Genomic_DNA"/>
</dbReference>
<dbReference type="PANTHER" id="PTHR31760:SF0">
    <property type="entry name" value="S-ADENOSYL-L-METHIONINE-DEPENDENT METHYLTRANSFERASES SUPERFAMILY PROTEIN"/>
    <property type="match status" value="1"/>
</dbReference>
<proteinExistence type="inferred from homology"/>
<gene>
    <name evidence="4" type="ORF">UFOPK3605_01128</name>
    <name evidence="5" type="ORF">UFOPK3897_00977</name>
    <name evidence="6" type="ORF">UFOPK4121_01351</name>
</gene>
<dbReference type="HAMAP" id="MF_00074">
    <property type="entry name" value="16SrRNA_methyltr_G"/>
    <property type="match status" value="1"/>
</dbReference>
<evidence type="ECO:0000313" key="5">
    <source>
        <dbReference type="EMBL" id="CAB4978737.1"/>
    </source>
</evidence>
<organism evidence="4">
    <name type="scientific">freshwater metagenome</name>
    <dbReference type="NCBI Taxonomy" id="449393"/>
    <lineage>
        <taxon>unclassified sequences</taxon>
        <taxon>metagenomes</taxon>
        <taxon>ecological metagenomes</taxon>
    </lineage>
</organism>
<dbReference type="PANTHER" id="PTHR31760">
    <property type="entry name" value="S-ADENOSYL-L-METHIONINE-DEPENDENT METHYLTRANSFERASES SUPERFAMILY PROTEIN"/>
    <property type="match status" value="1"/>
</dbReference>
<dbReference type="AlphaFoldDB" id="A0A6J7H3V8"/>
<sequence length="212" mass="22667">MSAVSIDQVLIKAQELGFIGPRPPQEQLDHAVAFSNLVINGHSLVAEKVNFLDLGSGGGLPGLVLALMAPNWQGCLLDAQERRTQFLQEAILDLNLGDRLVVVRERAEAAARMDQYRGQFSLVVARSFASPPVTAECAVGFLTIGGRLVVSEPVSSPGDVPRWPENGLGLLGFGPAEIVSGGGASIATVKLLNKIADRWPRRTGIPTKRPLW</sequence>
<evidence type="ECO:0000256" key="3">
    <source>
        <dbReference type="ARBA" id="ARBA00022679"/>
    </source>
</evidence>
<evidence type="ECO:0000313" key="4">
    <source>
        <dbReference type="EMBL" id="CAB4911255.1"/>
    </source>
</evidence>
<dbReference type="InterPro" id="IPR029063">
    <property type="entry name" value="SAM-dependent_MTases_sf"/>
</dbReference>
<name>A0A6J7H3V8_9ZZZZ</name>
<keyword evidence="3" id="KW-0808">Transferase</keyword>
<dbReference type="Gene3D" id="3.40.50.150">
    <property type="entry name" value="Vaccinia Virus protein VP39"/>
    <property type="match status" value="1"/>
</dbReference>
<accession>A0A6J7H3V8</accession>
<keyword evidence="1" id="KW-0963">Cytoplasm</keyword>
<reference evidence="4" key="1">
    <citation type="submission" date="2020-05" db="EMBL/GenBank/DDBJ databases">
        <authorList>
            <person name="Chiriac C."/>
            <person name="Salcher M."/>
            <person name="Ghai R."/>
            <person name="Kavagutti S V."/>
        </authorList>
    </citation>
    <scope>NUCLEOTIDE SEQUENCE</scope>
</reference>
<evidence type="ECO:0000256" key="1">
    <source>
        <dbReference type="ARBA" id="ARBA00022490"/>
    </source>
</evidence>
<evidence type="ECO:0000313" key="6">
    <source>
        <dbReference type="EMBL" id="CAB5030835.1"/>
    </source>
</evidence>